<evidence type="ECO:0000313" key="1">
    <source>
        <dbReference type="EMBL" id="KJH69459.1"/>
    </source>
</evidence>
<feature type="non-terminal residue" evidence="1">
    <location>
        <position position="83"/>
    </location>
</feature>
<evidence type="ECO:0000313" key="2">
    <source>
        <dbReference type="Proteomes" id="UP000032452"/>
    </source>
</evidence>
<dbReference type="AlphaFoldDB" id="A0A0D8ZLZ3"/>
<name>A0A0D8ZLZ3_9CYAN</name>
<dbReference type="Proteomes" id="UP000032452">
    <property type="component" value="Unassembled WGS sequence"/>
</dbReference>
<protein>
    <recommendedName>
        <fullName evidence="3">Filamentous haemagglutinin FhaB/tRNA nuclease CdiA-like TPS domain-containing protein</fullName>
    </recommendedName>
</protein>
<dbReference type="EMBL" id="JYON01000044">
    <property type="protein sequence ID" value="KJH69459.1"/>
    <property type="molecule type" value="Genomic_DNA"/>
</dbReference>
<sequence>MISGILLGGWANWGAAQSQPVADDTLGNERSVVVPLGASTPGDRIDGGARRGDNLFHSLQQLNVDPGRGVYFSDPGVNNIITR</sequence>
<accession>A0A0D8ZLZ3</accession>
<evidence type="ECO:0008006" key="3">
    <source>
        <dbReference type="Google" id="ProtNLM"/>
    </source>
</evidence>
<comment type="caution">
    <text evidence="1">The sequence shown here is derived from an EMBL/GenBank/DDBJ whole genome shotgun (WGS) entry which is preliminary data.</text>
</comment>
<gene>
    <name evidence="1" type="ORF">UH38_23885</name>
</gene>
<proteinExistence type="predicted"/>
<reference evidence="1 2" key="1">
    <citation type="submission" date="2015-02" db="EMBL/GenBank/DDBJ databases">
        <title>Draft genome of a novel marine cyanobacterium (Chroococcales) isolated from South Atlantic Ocean.</title>
        <authorList>
            <person name="Rigonato J."/>
            <person name="Alvarenga D.O."/>
            <person name="Branco L.H."/>
            <person name="Varani A.M."/>
            <person name="Brandini F.P."/>
            <person name="Fiore M.F."/>
        </authorList>
    </citation>
    <scope>NUCLEOTIDE SEQUENCE [LARGE SCALE GENOMIC DNA]</scope>
    <source>
        <strain evidence="1 2">CENA595</strain>
    </source>
</reference>
<dbReference type="STRING" id="1618023.UH38_23885"/>
<keyword evidence="2" id="KW-1185">Reference proteome</keyword>
<organism evidence="1 2">
    <name type="scientific">Aliterella atlantica CENA595</name>
    <dbReference type="NCBI Taxonomy" id="1618023"/>
    <lineage>
        <taxon>Bacteria</taxon>
        <taxon>Bacillati</taxon>
        <taxon>Cyanobacteriota</taxon>
        <taxon>Cyanophyceae</taxon>
        <taxon>Chroococcidiopsidales</taxon>
        <taxon>Aliterellaceae</taxon>
        <taxon>Aliterella</taxon>
    </lineage>
</organism>